<keyword evidence="4 6" id="KW-0472">Membrane</keyword>
<evidence type="ECO:0000256" key="1">
    <source>
        <dbReference type="ARBA" id="ARBA00004141"/>
    </source>
</evidence>
<dbReference type="PANTHER" id="PTHR23502">
    <property type="entry name" value="MAJOR FACILITATOR SUPERFAMILY"/>
    <property type="match status" value="1"/>
</dbReference>
<proteinExistence type="predicted"/>
<dbReference type="InterPro" id="IPR011701">
    <property type="entry name" value="MFS"/>
</dbReference>
<keyword evidence="9" id="KW-1185">Reference proteome</keyword>
<reference evidence="8" key="2">
    <citation type="submission" date="2020-04" db="EMBL/GenBank/DDBJ databases">
        <authorList>
            <person name="Santos R.A.C."/>
            <person name="Steenwyk J.L."/>
            <person name="Rivero-Menendez O."/>
            <person name="Mead M.E."/>
            <person name="Silva L.P."/>
            <person name="Bastos R.W."/>
            <person name="Alastruey-Izquierdo A."/>
            <person name="Goldman G.H."/>
            <person name="Rokas A."/>
        </authorList>
    </citation>
    <scope>NUCLEOTIDE SEQUENCE</scope>
    <source>
        <strain evidence="8">CNM-CM6805</strain>
    </source>
</reference>
<feature type="transmembrane region" description="Helical" evidence="6">
    <location>
        <begin position="457"/>
        <end position="479"/>
    </location>
</feature>
<organism evidence="8 9">
    <name type="scientific">Aspergillus fumigatiaffinis</name>
    <dbReference type="NCBI Taxonomy" id="340414"/>
    <lineage>
        <taxon>Eukaryota</taxon>
        <taxon>Fungi</taxon>
        <taxon>Dikarya</taxon>
        <taxon>Ascomycota</taxon>
        <taxon>Pezizomycotina</taxon>
        <taxon>Eurotiomycetes</taxon>
        <taxon>Eurotiomycetidae</taxon>
        <taxon>Eurotiales</taxon>
        <taxon>Aspergillaceae</taxon>
        <taxon>Aspergillus</taxon>
        <taxon>Aspergillus subgen. Fumigati</taxon>
    </lineage>
</organism>
<sequence length="493" mass="55187">MGSMESKPDREYASVPPGSMTRNDQRHSLAHDWDGADDPDNPRNFSYFTRVFSITTVTCVAFISAFAGAIYVPAQEEIMLIFDCSYEIAVLPLSLFNLGLAFGPIIGAPLSETYGRKAVSVVTTPIFVLFMVGAAVSPTMRDLITCRFFAGIFASPNINNASATILDYIPRMYRGVSLGIYYSIPSLAATLGPLAGGFIVQSRDWRWTQWVAIIMAAATYLPVLLTRESYKGVILMRRARRLGLADSSPQTIILGKKVQYFFVKVIQRPLHMLFTEPIVTLVSCYNGLIFGLIYAYVVSIPWTFKTYYNLGKSAQSLSYLGVSLGSLTACIPFSFIDIFFYQRRLRTWQQTYGSERMLPENRLISAMAASLLLPVSLVVAGWTAHYRVHWMVPILFQGVAMLSCLLIYAGANLFMLDAYGPLYGASASGAMMFSRYFVSFLFPLFSLRMFKRLGVGWATSLLAVLMLLMAPIPWAFWIYGERIRKRSRYETSS</sequence>
<dbReference type="GO" id="GO:0015606">
    <property type="term" value="F:spermidine transmembrane transporter activity"/>
    <property type="evidence" value="ECO:0007669"/>
    <property type="project" value="TreeGrafter"/>
</dbReference>
<feature type="transmembrane region" description="Helical" evidence="6">
    <location>
        <begin position="207"/>
        <end position="226"/>
    </location>
</feature>
<feature type="transmembrane region" description="Helical" evidence="6">
    <location>
        <begin position="362"/>
        <end position="384"/>
    </location>
</feature>
<feature type="transmembrane region" description="Helical" evidence="6">
    <location>
        <begin position="118"/>
        <end position="137"/>
    </location>
</feature>
<comment type="caution">
    <text evidence="8">The sequence shown here is derived from an EMBL/GenBank/DDBJ whole genome shotgun (WGS) entry which is preliminary data.</text>
</comment>
<dbReference type="GO" id="GO:0000297">
    <property type="term" value="F:spermine transmembrane transporter activity"/>
    <property type="evidence" value="ECO:0007669"/>
    <property type="project" value="TreeGrafter"/>
</dbReference>
<feature type="compositionally biased region" description="Basic and acidic residues" evidence="5">
    <location>
        <begin position="23"/>
        <end position="34"/>
    </location>
</feature>
<evidence type="ECO:0000313" key="8">
    <source>
        <dbReference type="EMBL" id="KAF4227487.1"/>
    </source>
</evidence>
<dbReference type="InterPro" id="IPR020846">
    <property type="entry name" value="MFS_dom"/>
</dbReference>
<evidence type="ECO:0000256" key="5">
    <source>
        <dbReference type="SAM" id="MobiDB-lite"/>
    </source>
</evidence>
<protein>
    <recommendedName>
        <fullName evidence="7">Major facilitator superfamily (MFS) profile domain-containing protein</fullName>
    </recommendedName>
</protein>
<dbReference type="Pfam" id="PF07690">
    <property type="entry name" value="MFS_1"/>
    <property type="match status" value="1"/>
</dbReference>
<comment type="subcellular location">
    <subcellularLocation>
        <location evidence="1">Membrane</location>
        <topology evidence="1">Multi-pass membrane protein</topology>
    </subcellularLocation>
</comment>
<dbReference type="EMBL" id="JAAAPX010000177">
    <property type="protein sequence ID" value="KAF4227487.1"/>
    <property type="molecule type" value="Genomic_DNA"/>
</dbReference>
<name>A0A8H4M353_9EURO</name>
<evidence type="ECO:0000313" key="9">
    <source>
        <dbReference type="Proteomes" id="UP000653565"/>
    </source>
</evidence>
<feature type="transmembrane region" description="Helical" evidence="6">
    <location>
        <begin position="390"/>
        <end position="410"/>
    </location>
</feature>
<dbReference type="SUPFAM" id="SSF103473">
    <property type="entry name" value="MFS general substrate transporter"/>
    <property type="match status" value="1"/>
</dbReference>
<feature type="transmembrane region" description="Helical" evidence="6">
    <location>
        <begin position="84"/>
        <end position="106"/>
    </location>
</feature>
<feature type="transmembrane region" description="Helical" evidence="6">
    <location>
        <begin position="317"/>
        <end position="341"/>
    </location>
</feature>
<dbReference type="Proteomes" id="UP000653565">
    <property type="component" value="Unassembled WGS sequence"/>
</dbReference>
<dbReference type="PROSITE" id="PS50850">
    <property type="entry name" value="MFS"/>
    <property type="match status" value="1"/>
</dbReference>
<dbReference type="InterPro" id="IPR036259">
    <property type="entry name" value="MFS_trans_sf"/>
</dbReference>
<feature type="region of interest" description="Disordered" evidence="5">
    <location>
        <begin position="1"/>
        <end position="35"/>
    </location>
</feature>
<reference evidence="8" key="1">
    <citation type="journal article" date="2020" name="bioRxiv">
        <title>Genomic and phenotypic heterogeneity of clinical isolates of the human pathogens Aspergillus fumigatus, Aspergillus lentulus and Aspergillus fumigatiaffinis.</title>
        <authorList>
            <person name="dos Santos R.A.C."/>
            <person name="Steenwyk J.L."/>
            <person name="Rivero-Menendez O."/>
            <person name="Mead M.E."/>
            <person name="Silva L.P."/>
            <person name="Bastos R.W."/>
            <person name="Alastruey-Izquierdo A."/>
            <person name="Goldman G.H."/>
            <person name="Rokas A."/>
        </authorList>
    </citation>
    <scope>NUCLEOTIDE SEQUENCE</scope>
    <source>
        <strain evidence="8">CNM-CM6805</strain>
    </source>
</reference>
<keyword evidence="2 6" id="KW-0812">Transmembrane</keyword>
<evidence type="ECO:0000256" key="6">
    <source>
        <dbReference type="SAM" id="Phobius"/>
    </source>
</evidence>
<feature type="transmembrane region" description="Helical" evidence="6">
    <location>
        <begin position="180"/>
        <end position="201"/>
    </location>
</feature>
<feature type="transmembrane region" description="Helical" evidence="6">
    <location>
        <begin position="47"/>
        <end position="72"/>
    </location>
</feature>
<evidence type="ECO:0000256" key="4">
    <source>
        <dbReference type="ARBA" id="ARBA00023136"/>
    </source>
</evidence>
<dbReference type="GO" id="GO:0005886">
    <property type="term" value="C:plasma membrane"/>
    <property type="evidence" value="ECO:0007669"/>
    <property type="project" value="TreeGrafter"/>
</dbReference>
<keyword evidence="3 6" id="KW-1133">Transmembrane helix</keyword>
<evidence type="ECO:0000256" key="2">
    <source>
        <dbReference type="ARBA" id="ARBA00022692"/>
    </source>
</evidence>
<feature type="domain" description="Major facilitator superfamily (MFS) profile" evidence="7">
    <location>
        <begin position="53"/>
        <end position="483"/>
    </location>
</feature>
<dbReference type="Gene3D" id="1.20.1250.20">
    <property type="entry name" value="MFS general substrate transporter like domains"/>
    <property type="match status" value="1"/>
</dbReference>
<feature type="transmembrane region" description="Helical" evidence="6">
    <location>
        <begin position="422"/>
        <end position="445"/>
    </location>
</feature>
<feature type="transmembrane region" description="Helical" evidence="6">
    <location>
        <begin position="278"/>
        <end position="297"/>
    </location>
</feature>
<feature type="compositionally biased region" description="Basic and acidic residues" evidence="5">
    <location>
        <begin position="1"/>
        <end position="12"/>
    </location>
</feature>
<gene>
    <name evidence="8" type="ORF">CNMCM6805_002867</name>
</gene>
<dbReference type="AlphaFoldDB" id="A0A8H4M353"/>
<evidence type="ECO:0000256" key="3">
    <source>
        <dbReference type="ARBA" id="ARBA00022989"/>
    </source>
</evidence>
<evidence type="ECO:0000259" key="7">
    <source>
        <dbReference type="PROSITE" id="PS50850"/>
    </source>
</evidence>
<dbReference type="PANTHER" id="PTHR23502:SF38">
    <property type="entry name" value="POLYAMINE TRANSPORTER 4"/>
    <property type="match status" value="1"/>
</dbReference>
<accession>A0A8H4M353</accession>